<dbReference type="Proteomes" id="UP000635278">
    <property type="component" value="Unassembled WGS sequence"/>
</dbReference>
<evidence type="ECO:0000313" key="4">
    <source>
        <dbReference type="Proteomes" id="UP000635278"/>
    </source>
</evidence>
<keyword evidence="3" id="KW-0282">Flagellum</keyword>
<feature type="region of interest" description="Disordered" evidence="2">
    <location>
        <begin position="1"/>
        <end position="24"/>
    </location>
</feature>
<protein>
    <submittedName>
        <fullName evidence="3">Flagellar type III secretion system protein FlhB</fullName>
    </submittedName>
</protein>
<keyword evidence="3" id="KW-0969">Cilium</keyword>
<comment type="similarity">
    <text evidence="1">Belongs to the type III secretion exporter family.</text>
</comment>
<organism evidence="3 4">
    <name type="scientific">Acetobacter musti</name>
    <dbReference type="NCBI Taxonomy" id="864732"/>
    <lineage>
        <taxon>Bacteria</taxon>
        <taxon>Pseudomonadati</taxon>
        <taxon>Pseudomonadota</taxon>
        <taxon>Alphaproteobacteria</taxon>
        <taxon>Acetobacterales</taxon>
        <taxon>Acetobacteraceae</taxon>
        <taxon>Acetobacter</taxon>
    </lineage>
</organism>
<dbReference type="PANTHER" id="PTHR30531">
    <property type="entry name" value="FLAGELLAR BIOSYNTHETIC PROTEIN FLHB"/>
    <property type="match status" value="1"/>
</dbReference>
<dbReference type="PRINTS" id="PR00950">
    <property type="entry name" value="TYPE3IMSPROT"/>
</dbReference>
<dbReference type="InterPro" id="IPR029025">
    <property type="entry name" value="T3SS_substrate_exporter_C"/>
</dbReference>
<feature type="compositionally biased region" description="Polar residues" evidence="2">
    <location>
        <begin position="1"/>
        <end position="12"/>
    </location>
</feature>
<proteinExistence type="inferred from homology"/>
<feature type="region of interest" description="Disordered" evidence="2">
    <location>
        <begin position="225"/>
        <end position="246"/>
    </location>
</feature>
<keyword evidence="4" id="KW-1185">Reference proteome</keyword>
<gene>
    <name evidence="3" type="primary">flhB</name>
    <name evidence="3" type="ORF">GOB93_13875</name>
</gene>
<evidence type="ECO:0000256" key="2">
    <source>
        <dbReference type="SAM" id="MobiDB-lite"/>
    </source>
</evidence>
<dbReference type="InterPro" id="IPR006135">
    <property type="entry name" value="T3SS_substrate_exporter"/>
</dbReference>
<feature type="compositionally biased region" description="Basic and acidic residues" evidence="2">
    <location>
        <begin position="225"/>
        <end position="240"/>
    </location>
</feature>
<dbReference type="PANTHER" id="PTHR30531:SF12">
    <property type="entry name" value="FLAGELLAR BIOSYNTHETIC PROTEIN FLHB"/>
    <property type="match status" value="1"/>
</dbReference>
<dbReference type="SUPFAM" id="SSF160544">
    <property type="entry name" value="EscU C-terminal domain-like"/>
    <property type="match status" value="1"/>
</dbReference>
<keyword evidence="3" id="KW-0966">Cell projection</keyword>
<evidence type="ECO:0000313" key="3">
    <source>
        <dbReference type="EMBL" id="NHN85723.1"/>
    </source>
</evidence>
<accession>A0ABX0JSF6</accession>
<feature type="compositionally biased region" description="Basic and acidic residues" evidence="2">
    <location>
        <begin position="14"/>
        <end position="24"/>
    </location>
</feature>
<reference evidence="3 4" key="1">
    <citation type="journal article" date="2020" name="Int. J. Syst. Evol. Microbiol.">
        <title>Novel acetic acid bacteria from cider fermentations: Acetobacter conturbans sp. nov. and Acetobacter fallax sp. nov.</title>
        <authorList>
            <person name="Sombolestani A.S."/>
            <person name="Cleenwerck I."/>
            <person name="Cnockaert M."/>
            <person name="Borremans W."/>
            <person name="Wieme A.D."/>
            <person name="De Vuyst L."/>
            <person name="Vandamme P."/>
        </authorList>
    </citation>
    <scope>NUCLEOTIDE SEQUENCE [LARGE SCALE GENOMIC DNA]</scope>
    <source>
        <strain evidence="3 4">LMG 30640</strain>
    </source>
</reference>
<dbReference type="Pfam" id="PF01312">
    <property type="entry name" value="Bac_export_2"/>
    <property type="match status" value="1"/>
</dbReference>
<dbReference type="RefSeq" id="WP_173584108.1">
    <property type="nucleotide sequence ID" value="NZ_WOTB01000019.1"/>
</dbReference>
<name>A0ABX0JSF6_9PROT</name>
<dbReference type="EMBL" id="WOTB01000019">
    <property type="protein sequence ID" value="NHN85723.1"/>
    <property type="molecule type" value="Genomic_DNA"/>
</dbReference>
<dbReference type="Gene3D" id="3.40.1690.10">
    <property type="entry name" value="secretion proteins EscU"/>
    <property type="match status" value="1"/>
</dbReference>
<sequence length="361" mass="39752">MAESGSGDNTEAPTGRRLERAREEGNVAQSRELHLFSSLGLASIALVMVLPDGATRFVRQMKGLIEHSGDIDFNPASTAQVLQFGMKTAIQLCMPVAAAAAIAAVSTSALQSGFLMRPQALIPDIMRLNPLKGLGRIFSVTSLIETLKSIAKLGAFSFLLYGVARDTLNIASDAMGWSPEAFVRELYSLTMRTIVAVLVVQMIIVVLDEAWTRYHRLQGLKMSRQDIKDENRQSEGDPHVKGRQRQMRMRQGRKRIREAVRKATVVITNPTHYAVALEYEQGTSNAPRIVAKGADELAARIREFASEAKVPVVSNPPLARALYTLPEDTEIPYEYFQAVAAVIAYVWKLKRPPASVPPPVR</sequence>
<evidence type="ECO:0000256" key="1">
    <source>
        <dbReference type="ARBA" id="ARBA00010690"/>
    </source>
</evidence>
<comment type="caution">
    <text evidence="3">The sequence shown here is derived from an EMBL/GenBank/DDBJ whole genome shotgun (WGS) entry which is preliminary data.</text>
</comment>